<evidence type="ECO:0000313" key="6">
    <source>
        <dbReference type="Proteomes" id="UP001454036"/>
    </source>
</evidence>
<evidence type="ECO:0000313" key="5">
    <source>
        <dbReference type="EMBL" id="GAA0168422.1"/>
    </source>
</evidence>
<gene>
    <name evidence="5" type="ORF">LIER_40563</name>
</gene>
<keyword evidence="2" id="KW-0812">Transmembrane</keyword>
<evidence type="ECO:0000256" key="1">
    <source>
        <dbReference type="RuleBase" id="RU363044"/>
    </source>
</evidence>
<dbReference type="EMBL" id="BAABME010023615">
    <property type="protein sequence ID" value="GAA0168422.1"/>
    <property type="molecule type" value="Genomic_DNA"/>
</dbReference>
<evidence type="ECO:0000259" key="3">
    <source>
        <dbReference type="Pfam" id="PF05970"/>
    </source>
</evidence>
<dbReference type="GO" id="GO:0005524">
    <property type="term" value="F:ATP binding"/>
    <property type="evidence" value="ECO:0007669"/>
    <property type="project" value="UniProtKB-KW"/>
</dbReference>
<dbReference type="InterPro" id="IPR010285">
    <property type="entry name" value="DNA_helicase_pif1-like_DEAD"/>
</dbReference>
<dbReference type="GO" id="GO:0043139">
    <property type="term" value="F:5'-3' DNA helicase activity"/>
    <property type="evidence" value="ECO:0007669"/>
    <property type="project" value="UniProtKB-EC"/>
</dbReference>
<organism evidence="5 6">
    <name type="scientific">Lithospermum erythrorhizon</name>
    <name type="common">Purple gromwell</name>
    <name type="synonym">Lithospermum officinale var. erythrorhizon</name>
    <dbReference type="NCBI Taxonomy" id="34254"/>
    <lineage>
        <taxon>Eukaryota</taxon>
        <taxon>Viridiplantae</taxon>
        <taxon>Streptophyta</taxon>
        <taxon>Embryophyta</taxon>
        <taxon>Tracheophyta</taxon>
        <taxon>Spermatophyta</taxon>
        <taxon>Magnoliopsida</taxon>
        <taxon>eudicotyledons</taxon>
        <taxon>Gunneridae</taxon>
        <taxon>Pentapetalae</taxon>
        <taxon>asterids</taxon>
        <taxon>lamiids</taxon>
        <taxon>Boraginales</taxon>
        <taxon>Boraginaceae</taxon>
        <taxon>Boraginoideae</taxon>
        <taxon>Lithospermeae</taxon>
        <taxon>Lithospermum</taxon>
    </lineage>
</organism>
<evidence type="ECO:0000256" key="2">
    <source>
        <dbReference type="SAM" id="Phobius"/>
    </source>
</evidence>
<comment type="similarity">
    <text evidence="1">Belongs to the helicase family.</text>
</comment>
<dbReference type="SUPFAM" id="SSF52540">
    <property type="entry name" value="P-loop containing nucleoside triphosphate hydrolases"/>
    <property type="match status" value="1"/>
</dbReference>
<keyword evidence="2" id="KW-0472">Membrane</keyword>
<keyword evidence="1" id="KW-0233">DNA recombination</keyword>
<dbReference type="GO" id="GO:0000723">
    <property type="term" value="P:telomere maintenance"/>
    <property type="evidence" value="ECO:0007669"/>
    <property type="project" value="InterPro"/>
</dbReference>
<dbReference type="GO" id="GO:0006281">
    <property type="term" value="P:DNA repair"/>
    <property type="evidence" value="ECO:0007669"/>
    <property type="project" value="UniProtKB-KW"/>
</dbReference>
<dbReference type="Pfam" id="PF14214">
    <property type="entry name" value="Helitron_like_N"/>
    <property type="match status" value="1"/>
</dbReference>
<feature type="domain" description="Helitron helicase-like" evidence="4">
    <location>
        <begin position="1"/>
        <end position="69"/>
    </location>
</feature>
<keyword evidence="6" id="KW-1185">Reference proteome</keyword>
<dbReference type="InterPro" id="IPR027417">
    <property type="entry name" value="P-loop_NTPase"/>
</dbReference>
<comment type="catalytic activity">
    <reaction evidence="1">
        <text>ATP + H2O = ADP + phosphate + H(+)</text>
        <dbReference type="Rhea" id="RHEA:13065"/>
        <dbReference type="ChEBI" id="CHEBI:15377"/>
        <dbReference type="ChEBI" id="CHEBI:15378"/>
        <dbReference type="ChEBI" id="CHEBI:30616"/>
        <dbReference type="ChEBI" id="CHEBI:43474"/>
        <dbReference type="ChEBI" id="CHEBI:456216"/>
        <dbReference type="EC" id="5.6.2.3"/>
    </reaction>
</comment>
<reference evidence="5 6" key="1">
    <citation type="submission" date="2024-01" db="EMBL/GenBank/DDBJ databases">
        <title>The complete chloroplast genome sequence of Lithospermum erythrorhizon: insights into the phylogenetic relationship among Boraginaceae species and the maternal lineages of purple gromwells.</title>
        <authorList>
            <person name="Okada T."/>
            <person name="Watanabe K."/>
        </authorList>
    </citation>
    <scope>NUCLEOTIDE SEQUENCE [LARGE SCALE GENOMIC DNA]</scope>
</reference>
<dbReference type="Proteomes" id="UP001454036">
    <property type="component" value="Unassembled WGS sequence"/>
</dbReference>
<accession>A0AAV3R021</accession>
<evidence type="ECO:0000259" key="4">
    <source>
        <dbReference type="Pfam" id="PF14214"/>
    </source>
</evidence>
<comment type="cofactor">
    <cofactor evidence="1">
        <name>Mg(2+)</name>
        <dbReference type="ChEBI" id="CHEBI:18420"/>
    </cofactor>
</comment>
<keyword evidence="1" id="KW-0547">Nucleotide-binding</keyword>
<keyword evidence="1" id="KW-0347">Helicase</keyword>
<keyword evidence="2" id="KW-1133">Transmembrane helix</keyword>
<comment type="caution">
    <text evidence="5">The sequence shown here is derived from an EMBL/GenBank/DDBJ whole genome shotgun (WGS) entry which is preliminary data.</text>
</comment>
<sequence length="462" mass="52500">MTCNSNWAEIKECRAPGEVVQNRPDLVVWVFKEKLNICRAGIQMFGLVALVVHVFKFQKRGLPHAHFLVILKSCSKLLSPEAYDRFVCAELPDETEDPYLYSLVVKHMMHGPCGELNPSNVCMKDGKCKNNYPKQFSEQTVDGKGSYHVYRRRNNGHSVVVRRRRGVPIGQLCTVNPCEDERYYLRVLLLNVACPVSYEFLLTVDGVVCQTYREAAYKSGLLHRDDDIKKYMEEAPISKMPVELRMLFATLLYYCKPAKPKELFDKFYECMSEDFARKNLQRLTDDKIMDRVLIETEQITREISSKHSIQVPVEDLHALAQLNSQRRHAFHILFGKAIADEGGAFFVDGPGGTGKSFLYKVLLAHIRFHGFIALVVATSGIASSCFLKGHTAHRFKIPIDISDGVKFQVSFQSGEAYLIGCSEICVKTKGYLLANWLFLWEISGKCYQLFVAVVGIRKLVQA</sequence>
<dbReference type="Pfam" id="PF05970">
    <property type="entry name" value="PIF1"/>
    <property type="match status" value="1"/>
</dbReference>
<proteinExistence type="inferred from homology"/>
<dbReference type="GO" id="GO:0006310">
    <property type="term" value="P:DNA recombination"/>
    <property type="evidence" value="ECO:0007669"/>
    <property type="project" value="UniProtKB-KW"/>
</dbReference>
<feature type="domain" description="DNA helicase Pif1-like DEAD-box helicase" evidence="3">
    <location>
        <begin position="321"/>
        <end position="418"/>
    </location>
</feature>
<dbReference type="GO" id="GO:0016787">
    <property type="term" value="F:hydrolase activity"/>
    <property type="evidence" value="ECO:0007669"/>
    <property type="project" value="UniProtKB-KW"/>
</dbReference>
<dbReference type="PANTHER" id="PTHR10492:SF100">
    <property type="entry name" value="ATP-DEPENDENT DNA HELICASE"/>
    <property type="match status" value="1"/>
</dbReference>
<dbReference type="PANTHER" id="PTHR10492">
    <property type="match status" value="1"/>
</dbReference>
<keyword evidence="1" id="KW-0227">DNA damage</keyword>
<keyword evidence="1" id="KW-0234">DNA repair</keyword>
<dbReference type="InterPro" id="IPR025476">
    <property type="entry name" value="Helitron_helicase-like"/>
</dbReference>
<dbReference type="AlphaFoldDB" id="A0AAV3R021"/>
<keyword evidence="1" id="KW-0378">Hydrolase</keyword>
<dbReference type="Gene3D" id="3.40.50.300">
    <property type="entry name" value="P-loop containing nucleotide triphosphate hydrolases"/>
    <property type="match status" value="1"/>
</dbReference>
<feature type="transmembrane region" description="Helical" evidence="2">
    <location>
        <begin position="368"/>
        <end position="387"/>
    </location>
</feature>
<dbReference type="EC" id="5.6.2.3" evidence="1"/>
<name>A0AAV3R021_LITER</name>
<keyword evidence="1" id="KW-0067">ATP-binding</keyword>
<protein>
    <recommendedName>
        <fullName evidence="1">ATP-dependent DNA helicase</fullName>
        <ecNumber evidence="1">5.6.2.3</ecNumber>
    </recommendedName>
</protein>